<evidence type="ECO:0000313" key="8">
    <source>
        <dbReference type="Proteomes" id="UP000294309"/>
    </source>
</evidence>
<dbReference type="InterPro" id="IPR013805">
    <property type="entry name" value="GrpE_CC"/>
</dbReference>
<dbReference type="SUPFAM" id="SSF51064">
    <property type="entry name" value="Head domain of nucleotide exchange factor GrpE"/>
    <property type="match status" value="1"/>
</dbReference>
<feature type="region of interest" description="Disordered" evidence="6">
    <location>
        <begin position="17"/>
        <end position="49"/>
    </location>
</feature>
<evidence type="ECO:0000256" key="1">
    <source>
        <dbReference type="ARBA" id="ARBA00009054"/>
    </source>
</evidence>
<dbReference type="OrthoDB" id="9812586at2"/>
<dbReference type="InterPro" id="IPR009012">
    <property type="entry name" value="GrpE_head"/>
</dbReference>
<dbReference type="AlphaFoldDB" id="A0A4P7AH97"/>
<protein>
    <recommendedName>
        <fullName evidence="3 4">Protein GrpE</fullName>
    </recommendedName>
    <alternativeName>
        <fullName evidence="3">HSP-70 cofactor</fullName>
    </alternativeName>
</protein>
<evidence type="ECO:0000256" key="4">
    <source>
        <dbReference type="RuleBase" id="RU000639"/>
    </source>
</evidence>
<evidence type="ECO:0000256" key="5">
    <source>
        <dbReference type="RuleBase" id="RU004478"/>
    </source>
</evidence>
<comment type="subcellular location">
    <subcellularLocation>
        <location evidence="3">Cytoplasm</location>
    </subcellularLocation>
</comment>
<dbReference type="GO" id="GO:0042803">
    <property type="term" value="F:protein homodimerization activity"/>
    <property type="evidence" value="ECO:0007669"/>
    <property type="project" value="InterPro"/>
</dbReference>
<dbReference type="CDD" id="cd00446">
    <property type="entry name" value="GrpE"/>
    <property type="match status" value="1"/>
</dbReference>
<dbReference type="RefSeq" id="WP_134297343.1">
    <property type="nucleotide sequence ID" value="NZ_CP038013.1"/>
</dbReference>
<evidence type="ECO:0000256" key="3">
    <source>
        <dbReference type="HAMAP-Rule" id="MF_01151"/>
    </source>
</evidence>
<proteinExistence type="inferred from homology"/>
<dbReference type="GO" id="GO:0051082">
    <property type="term" value="F:unfolded protein binding"/>
    <property type="evidence" value="ECO:0007669"/>
    <property type="project" value="TreeGrafter"/>
</dbReference>
<dbReference type="HAMAP" id="MF_01151">
    <property type="entry name" value="GrpE"/>
    <property type="match status" value="1"/>
</dbReference>
<dbReference type="KEGG" id="sgq:SGLAD_v1c03530"/>
<keyword evidence="8" id="KW-1185">Reference proteome</keyword>
<evidence type="ECO:0000256" key="2">
    <source>
        <dbReference type="ARBA" id="ARBA00023186"/>
    </source>
</evidence>
<dbReference type="GO" id="GO:0005737">
    <property type="term" value="C:cytoplasm"/>
    <property type="evidence" value="ECO:0007669"/>
    <property type="project" value="UniProtKB-SubCell"/>
</dbReference>
<dbReference type="PANTHER" id="PTHR21237">
    <property type="entry name" value="GRPE PROTEIN"/>
    <property type="match status" value="1"/>
</dbReference>
<comment type="function">
    <text evidence="3 4">Participates actively in the response to hyperosmotic and heat shock by preventing the aggregation of stress-denatured proteins, in association with DnaK and GrpE. It is the nucleotide exchange factor for DnaK and may function as a thermosensor. Unfolded proteins bind initially to DnaJ; upon interaction with the DnaJ-bound protein, DnaK hydrolyzes its bound ATP, resulting in the formation of a stable complex. GrpE releases ADP from DnaK; ATP binding to DnaK triggers the release of the substrate protein, thus completing the reaction cycle. Several rounds of ATP-dependent interactions between DnaJ, DnaK and GrpE are required for fully efficient folding.</text>
</comment>
<keyword evidence="3 4" id="KW-0346">Stress response</keyword>
<evidence type="ECO:0000256" key="6">
    <source>
        <dbReference type="SAM" id="MobiDB-lite"/>
    </source>
</evidence>
<dbReference type="Pfam" id="PF01025">
    <property type="entry name" value="GrpE"/>
    <property type="match status" value="1"/>
</dbReference>
<evidence type="ECO:0000313" key="7">
    <source>
        <dbReference type="EMBL" id="QBQ07552.1"/>
    </source>
</evidence>
<dbReference type="PRINTS" id="PR00773">
    <property type="entry name" value="GRPEPROTEIN"/>
</dbReference>
<dbReference type="PANTHER" id="PTHR21237:SF23">
    <property type="entry name" value="GRPE PROTEIN HOMOLOG, MITOCHONDRIAL"/>
    <property type="match status" value="1"/>
</dbReference>
<dbReference type="Gene3D" id="2.30.22.10">
    <property type="entry name" value="Head domain of nucleotide exchange factor GrpE"/>
    <property type="match status" value="1"/>
</dbReference>
<sequence>MKNEEYKKVFDLIESLKKQLNNGNNNEDENDQNKTKDKKQKTQNDSEEKQLTDIELLELEFVNLVEKNEELQEAKLMAIADNQNTVRRYQNESAAVKKYGGEKLASELLPAIDMFRSVLKTSPDNPEVKNYLMGFEMIMNQIDHALTNAGLNMIVTKIGDDLDPSLHNAIDQIEAENVKTGQIAMIVSNGYKLHDRVIKHAVVKVAK</sequence>
<feature type="compositionally biased region" description="Basic and acidic residues" evidence="6">
    <location>
        <begin position="31"/>
        <end position="49"/>
    </location>
</feature>
<dbReference type="GO" id="GO:0000774">
    <property type="term" value="F:adenyl-nucleotide exchange factor activity"/>
    <property type="evidence" value="ECO:0007669"/>
    <property type="project" value="InterPro"/>
</dbReference>
<dbReference type="GO" id="GO:0006457">
    <property type="term" value="P:protein folding"/>
    <property type="evidence" value="ECO:0007669"/>
    <property type="project" value="InterPro"/>
</dbReference>
<accession>A0A4P7AH97</accession>
<dbReference type="InterPro" id="IPR000740">
    <property type="entry name" value="GrpE"/>
</dbReference>
<comment type="subunit">
    <text evidence="3">Homodimer.</text>
</comment>
<keyword evidence="2 3" id="KW-0143">Chaperone</keyword>
<name>A0A4P7AH97_9MOLU</name>
<comment type="similarity">
    <text evidence="1 3 5">Belongs to the GrpE family.</text>
</comment>
<dbReference type="EMBL" id="CP038013">
    <property type="protein sequence ID" value="QBQ07552.1"/>
    <property type="molecule type" value="Genomic_DNA"/>
</dbReference>
<dbReference type="PROSITE" id="PS01071">
    <property type="entry name" value="GRPE"/>
    <property type="match status" value="1"/>
</dbReference>
<dbReference type="GO" id="GO:0051087">
    <property type="term" value="F:protein-folding chaperone binding"/>
    <property type="evidence" value="ECO:0007669"/>
    <property type="project" value="InterPro"/>
</dbReference>
<dbReference type="Proteomes" id="UP000294309">
    <property type="component" value="Chromosome"/>
</dbReference>
<reference evidence="7 8" key="1">
    <citation type="submission" date="2019-03" db="EMBL/GenBank/DDBJ databases">
        <title>Complete genome sequence of Spiroplasma gladiatoris TG-1 (DSM 22552).</title>
        <authorList>
            <person name="Lin Y.-C."/>
            <person name="Chou L."/>
            <person name="Kuo C.-H."/>
        </authorList>
    </citation>
    <scope>NUCLEOTIDE SEQUENCE [LARGE SCALE GENOMIC DNA]</scope>
    <source>
        <strain evidence="7 8">TG-1</strain>
    </source>
</reference>
<dbReference type="Gene3D" id="3.90.20.20">
    <property type="match status" value="1"/>
</dbReference>
<gene>
    <name evidence="3 7" type="primary">grpE</name>
    <name evidence="7" type="ORF">SGLAD_v1c03530</name>
</gene>
<dbReference type="SUPFAM" id="SSF58014">
    <property type="entry name" value="Coiled-coil domain of nucleotide exchange factor GrpE"/>
    <property type="match status" value="1"/>
</dbReference>
<keyword evidence="3" id="KW-0963">Cytoplasm</keyword>
<organism evidence="7 8">
    <name type="scientific">Spiroplasma gladiatoris</name>
    <dbReference type="NCBI Taxonomy" id="2143"/>
    <lineage>
        <taxon>Bacteria</taxon>
        <taxon>Bacillati</taxon>
        <taxon>Mycoplasmatota</taxon>
        <taxon>Mollicutes</taxon>
        <taxon>Entomoplasmatales</taxon>
        <taxon>Spiroplasmataceae</taxon>
        <taxon>Spiroplasma</taxon>
    </lineage>
</organism>